<comment type="caution">
    <text evidence="2">The sequence shown here is derived from an EMBL/GenBank/DDBJ whole genome shotgun (WGS) entry which is preliminary data.</text>
</comment>
<reference evidence="2" key="1">
    <citation type="submission" date="2022-11" db="EMBL/GenBank/DDBJ databases">
        <authorList>
            <person name="Somphong A."/>
            <person name="Phongsopitanun W."/>
        </authorList>
    </citation>
    <scope>NUCLEOTIDE SEQUENCE</scope>
    <source>
        <strain evidence="2">Pm04-4</strain>
    </source>
</reference>
<evidence type="ECO:0008006" key="4">
    <source>
        <dbReference type="Google" id="ProtNLM"/>
    </source>
</evidence>
<feature type="transmembrane region" description="Helical" evidence="1">
    <location>
        <begin position="43"/>
        <end position="63"/>
    </location>
</feature>
<name>A0ABT4AVB7_9ACTN</name>
<dbReference type="Proteomes" id="UP001151002">
    <property type="component" value="Unassembled WGS sequence"/>
</dbReference>
<protein>
    <recommendedName>
        <fullName evidence="4">CARDB domain-containing protein</fullName>
    </recommendedName>
</protein>
<dbReference type="EMBL" id="JAPNTZ010000003">
    <property type="protein sequence ID" value="MCY1138185.1"/>
    <property type="molecule type" value="Genomic_DNA"/>
</dbReference>
<accession>A0ABT4AVB7</accession>
<sequence>MTDHDPLTAAFDEFRSQAATMVKPVGAERTHEVVRTRKRRRGLTLGALATLVVAVPLTVAAVLPGDPQGPPTGSPPSAPQVSASAHYFVGPGQNVNPSTTAPAGGLSEAGLYSATLDLPAWPAEMNDARCPTGPVPFRAGDTVVNDANLWIAGVVHADIDQDGQAETLARVFCMNGNDIGSQVVAFGAAPGGGVRTIGPVLQQGGAVVAICGVRAGTGGAVQVETADFPVPWRCADADQGKPRYVTRQWLTFTWNGSAFVQQGTTPPTTNKYATDLELTSTDLVLTRQGNGHYVGSMTLTVRNTGTSAIPYKTQTVVSDGMKLVDAPPGCALDRSQAGGGMVDILCTATKITGGATRTVTLKVDSPRRYTLTYVPDTNILPLDGFNDPNEANNRAPLTIEFRD</sequence>
<organism evidence="2 3">
    <name type="scientific">Paractinoplanes pyxinae</name>
    <dbReference type="NCBI Taxonomy" id="2997416"/>
    <lineage>
        <taxon>Bacteria</taxon>
        <taxon>Bacillati</taxon>
        <taxon>Actinomycetota</taxon>
        <taxon>Actinomycetes</taxon>
        <taxon>Micromonosporales</taxon>
        <taxon>Micromonosporaceae</taxon>
        <taxon>Paractinoplanes</taxon>
    </lineage>
</organism>
<keyword evidence="3" id="KW-1185">Reference proteome</keyword>
<evidence type="ECO:0000256" key="1">
    <source>
        <dbReference type="SAM" id="Phobius"/>
    </source>
</evidence>
<evidence type="ECO:0000313" key="2">
    <source>
        <dbReference type="EMBL" id="MCY1138185.1"/>
    </source>
</evidence>
<keyword evidence="1" id="KW-1133">Transmembrane helix</keyword>
<evidence type="ECO:0000313" key="3">
    <source>
        <dbReference type="Proteomes" id="UP001151002"/>
    </source>
</evidence>
<keyword evidence="1" id="KW-0812">Transmembrane</keyword>
<dbReference type="RefSeq" id="WP_267562163.1">
    <property type="nucleotide sequence ID" value="NZ_JAPNTZ010000003.1"/>
</dbReference>
<gene>
    <name evidence="2" type="ORF">OWR29_09265</name>
</gene>
<keyword evidence="1" id="KW-0472">Membrane</keyword>
<proteinExistence type="predicted"/>